<feature type="compositionally biased region" description="Basic and acidic residues" evidence="1">
    <location>
        <begin position="73"/>
        <end position="92"/>
    </location>
</feature>
<dbReference type="AlphaFoldDB" id="A0A5N4DXV4"/>
<feature type="region of interest" description="Disordered" evidence="1">
    <location>
        <begin position="257"/>
        <end position="277"/>
    </location>
</feature>
<proteinExistence type="predicted"/>
<gene>
    <name evidence="2" type="ORF">Cadr_000007687</name>
</gene>
<evidence type="ECO:0000313" key="2">
    <source>
        <dbReference type="EMBL" id="KAB1275939.1"/>
    </source>
</evidence>
<name>A0A5N4DXV4_CAMDR</name>
<accession>A0A5N4DXV4</accession>
<evidence type="ECO:0000256" key="1">
    <source>
        <dbReference type="SAM" id="MobiDB-lite"/>
    </source>
</evidence>
<sequence>MQSPCPPLGPWRGVCSPSDEQSHLVTGGSILGPLGRWGRPPPGRGLGETAQSRAAGNSIYMARRGAQSPWKPENCHRGQREAQEETPGERTGGEVGCAYENQTEALDGKSVGEWGGIGCPETLSSDSDGALPVESQWQGAHISLLSRADFQYWNGVHLAPSQRGVAAVVPLGCPHRHGRRMFCQMCPDGWPDFHTLLTDRGTVHSGKTGHPGGPAERWPRGCALRPGTSGRAFHLQKAGEGTQPRWITDPNEYALSHGTRGVKGNQASATDLGRDPGPLLVQPLRRWRGRRAV</sequence>
<evidence type="ECO:0000313" key="3">
    <source>
        <dbReference type="Proteomes" id="UP000299084"/>
    </source>
</evidence>
<dbReference type="Proteomes" id="UP000299084">
    <property type="component" value="Unassembled WGS sequence"/>
</dbReference>
<feature type="region of interest" description="Disordered" evidence="1">
    <location>
        <begin position="109"/>
        <end position="131"/>
    </location>
</feature>
<reference evidence="2 3" key="1">
    <citation type="journal article" date="2019" name="Mol. Ecol. Resour.">
        <title>Improving Illumina assemblies with Hi-C and long reads: an example with the North African dromedary.</title>
        <authorList>
            <person name="Elbers J.P."/>
            <person name="Rogers M.F."/>
            <person name="Perelman P.L."/>
            <person name="Proskuryakova A.A."/>
            <person name="Serdyukova N.A."/>
            <person name="Johnson W.E."/>
            <person name="Horin P."/>
            <person name="Corander J."/>
            <person name="Murphy D."/>
            <person name="Burger P.A."/>
        </authorList>
    </citation>
    <scope>NUCLEOTIDE SEQUENCE [LARGE SCALE GENOMIC DNA]</scope>
    <source>
        <strain evidence="2">Drom800</strain>
        <tissue evidence="2">Blood</tissue>
    </source>
</reference>
<protein>
    <submittedName>
        <fullName evidence="2">Uncharacterized protein</fullName>
    </submittedName>
</protein>
<comment type="caution">
    <text evidence="2">The sequence shown here is derived from an EMBL/GenBank/DDBJ whole genome shotgun (WGS) entry which is preliminary data.</text>
</comment>
<keyword evidence="3" id="KW-1185">Reference proteome</keyword>
<dbReference type="EMBL" id="JWIN03000007">
    <property type="protein sequence ID" value="KAB1275939.1"/>
    <property type="molecule type" value="Genomic_DNA"/>
</dbReference>
<feature type="region of interest" description="Disordered" evidence="1">
    <location>
        <begin position="1"/>
        <end position="95"/>
    </location>
</feature>
<organism evidence="2 3">
    <name type="scientific">Camelus dromedarius</name>
    <name type="common">Dromedary</name>
    <name type="synonym">Arabian camel</name>
    <dbReference type="NCBI Taxonomy" id="9838"/>
    <lineage>
        <taxon>Eukaryota</taxon>
        <taxon>Metazoa</taxon>
        <taxon>Chordata</taxon>
        <taxon>Craniata</taxon>
        <taxon>Vertebrata</taxon>
        <taxon>Euteleostomi</taxon>
        <taxon>Mammalia</taxon>
        <taxon>Eutheria</taxon>
        <taxon>Laurasiatheria</taxon>
        <taxon>Artiodactyla</taxon>
        <taxon>Tylopoda</taxon>
        <taxon>Camelidae</taxon>
        <taxon>Camelus</taxon>
    </lineage>
</organism>